<evidence type="ECO:0000256" key="3">
    <source>
        <dbReference type="SAM" id="MobiDB-lite"/>
    </source>
</evidence>
<evidence type="ECO:0000259" key="4">
    <source>
        <dbReference type="Pfam" id="PF08241"/>
    </source>
</evidence>
<feature type="compositionally biased region" description="Acidic residues" evidence="3">
    <location>
        <begin position="436"/>
        <end position="447"/>
    </location>
</feature>
<dbReference type="EnsemblMetazoa" id="XM_022797294">
    <property type="protein sequence ID" value="XP_022653029"/>
    <property type="gene ID" value="LOC111246911"/>
</dbReference>
<dbReference type="RefSeq" id="XP_022653029.1">
    <property type="nucleotide sequence ID" value="XM_022797294.1"/>
</dbReference>
<keyword evidence="1" id="KW-0489">Methyltransferase</keyword>
<organism evidence="5 6">
    <name type="scientific">Varroa destructor</name>
    <name type="common">Honeybee mite</name>
    <dbReference type="NCBI Taxonomy" id="109461"/>
    <lineage>
        <taxon>Eukaryota</taxon>
        <taxon>Metazoa</taxon>
        <taxon>Ecdysozoa</taxon>
        <taxon>Arthropoda</taxon>
        <taxon>Chelicerata</taxon>
        <taxon>Arachnida</taxon>
        <taxon>Acari</taxon>
        <taxon>Parasitiformes</taxon>
        <taxon>Mesostigmata</taxon>
        <taxon>Gamasina</taxon>
        <taxon>Dermanyssoidea</taxon>
        <taxon>Varroidae</taxon>
        <taxon>Varroa</taxon>
    </lineage>
</organism>
<feature type="region of interest" description="Disordered" evidence="3">
    <location>
        <begin position="1263"/>
        <end position="1300"/>
    </location>
</feature>
<dbReference type="InParanoid" id="A0A7M7JLB8"/>
<feature type="compositionally biased region" description="Low complexity" evidence="3">
    <location>
        <begin position="1129"/>
        <end position="1147"/>
    </location>
</feature>
<evidence type="ECO:0000256" key="2">
    <source>
        <dbReference type="ARBA" id="ARBA00022679"/>
    </source>
</evidence>
<sequence length="2051" mass="221899">MLNVVVFAVKWLSWWNGKVPEPVGAKRGPEQTGPEATMPEGPELCSGGGAGGGGGSAGNGNGSVDGDLRARCVALEKAYVHEVYRQLSANNNNISQTAGPGAGTITASAPAPKLLANVTAFLSELEPTSVVADVGCGPGRYLSCRPDLAVIGVDACWGMAEQCRQRARMGSHDALCADNLRLPLRDETFDAVLSVAVVHHFASKERRIEALRELARITRIGGRVLITVWAMDSWQSQSDAVGRRFESQDILVPYRQPSICPACHHNSSQQHSNNYVQTALLNNLAGSAYSANGSSTRLQKQLRRSCAVSYSTATSEDDCQSERDCSFFNRPRLRRWVFTRGRSLEDSCSSDQSSPSDTCYTFVRRAVQRLSSASSSESRRSYFHKVCRRPWLTDSTDSGTGINVSLSSAERMSESPDLFEEEAHSERHDVSKSESFDSDDLCEDDGFIELRNLDPESPEEEYTRGKDPKDRISPLPPTGGLKHRSRSLGDMFSMIPSLLVRSRRRRSARNVDLQKRASTVSDPREYLLRSKDKTFVSRSSSTTSEGFMRFDYFRFMKGLSPESSINGNSSPTPIVEERLEATEESEPLLRVSDEESLNAVSPPPLWWMLDMQEPMPAVEIGFPATSAASDVSQSFTTLENPISQTAEAARAGPNSAIAKVAIGAHHPLGVSGIVEPASTAVTMVSAAASGGNVGISSNAGSGASFGGVTGRRSGERGKGQRQYAHEFSCTGPAPTKLLASKHQVQHCQEQLQKQQQLALAVDPATEAATLVVHSIQTTSPPIRGVTQAQVNQPHIDLASRRRLKFQGTRLQEKALRNRFTKKSSFDKLLRRRSIARSYFSMPNLNVFSAAFNERSPASHLRVLLKRPPAPDLSELELKLGIIDEHGNLKNPLRPAEHGGSISSHVPPWLPTKQGQSIEVGAGVGACVAGGSIGGMYGGAFGLPFSALPCLRSALNRRYSLSTVQGNSISFVPGIPSRSWVSKARHDSLKSDTSVESESDSVVSVIYRSKASGGSGGGNSGGGGLSDNSIDSEESIVSVIHRSTEDTPRAGSANGNHGSNSNRSWQASPLTISQTGSHEGSFSSPEYSPTLKSAPPKTEKVSCKLWETCLTEVDDEHASDARSVSPQPPSVSASALPSTSEPTNESTSIDQDRQGDVDSENIDRQTEDIEEMSPDTAEMLMELEREKENSPLLTPSSSSDDAPYMSDEEVQCEDIPESFELESTEALTAINAPIDLSRLQPPSSRRMCSPVDPLELEDDVLESIPEEDESCSPIKSPRSKQEDGTHFPMPAPEHYQSHNHQQLLLPQKSQPIRSNRVVTSAADTDPISTTVATTTLETVIATPAAASLSQRILASSNILLRSTPMLHVMSIDATVTTASVPAEKACKSYRRGHSGSNRSSGLAQPAELRHHLQLLATSTSSAVPGGDCDDRITAARPQEKSPTNKSSTLAASRNLKKVLADTEKAVVTLHSNVPEQKSSANSSSTTTSSCVDVCGMTVGSTGGSGPINSSSSSNSSGSSPLKPFCGLPSRFQQGDSNRRASDVGPQSKCPKERAQFSPQYSLPEQKKFQKELTASCEQLFRRRLSPQRQQEIRSDPLNELLRGSTKSVAGKPTLPEPALVGLQQQPLPQQWDDPRSRGGSISVSPEPLGLSVSRRRTPELRTSPLEMLAQELRSSSDDLYRRAAASTDHSQLAIDISQLVVDPSNPALLERRSSLRTSPDPRFEDATEDAVKSVQHGDKCNYWEKWLPEALSRIYAGTTKHDCDEVCDQLSELPEVIPQTTRHIGGRISAEGGILYSDRNSPIDICIDQEHLFLTGCPQATPPTSPEQFSDADESTASTTDQEISDLSSSLERLRVSNGLQPEITSAQHPNLNIVIEDFSDQGGSDAEISEACSSNAANSNVNQLYVQERQGGSSSLSDHSDRSSASIQTVFKLDTPSKEASPGMSLDLPSGEMDVVMNPLPGGDDADAQQEKLSLTSSSSEDSSDENFGDSCCATMTGHSAETYHRYYHVFRQGELDSLIEKYVHSLHILRSYYDHSNWCIVAERVQVWTI</sequence>
<evidence type="ECO:0000313" key="5">
    <source>
        <dbReference type="EnsemblMetazoa" id="XP_022653029"/>
    </source>
</evidence>
<feature type="compositionally biased region" description="Low complexity" evidence="3">
    <location>
        <begin position="1048"/>
        <end position="1063"/>
    </location>
</feature>
<protein>
    <recommendedName>
        <fullName evidence="4">Methyltransferase type 11 domain-containing protein</fullName>
    </recommendedName>
</protein>
<feature type="region of interest" description="Disordered" evidence="3">
    <location>
        <begin position="1043"/>
        <end position="1097"/>
    </location>
</feature>
<evidence type="ECO:0000313" key="6">
    <source>
        <dbReference type="Proteomes" id="UP000594260"/>
    </source>
</evidence>
<dbReference type="GO" id="GO:0002098">
    <property type="term" value="P:tRNA wobble uridine modification"/>
    <property type="evidence" value="ECO:0007669"/>
    <property type="project" value="TreeGrafter"/>
</dbReference>
<feature type="compositionally biased region" description="Low complexity" evidence="3">
    <location>
        <begin position="1189"/>
        <end position="1200"/>
    </location>
</feature>
<dbReference type="GO" id="GO:0005634">
    <property type="term" value="C:nucleus"/>
    <property type="evidence" value="ECO:0007669"/>
    <property type="project" value="TreeGrafter"/>
</dbReference>
<feature type="compositionally biased region" description="Polar residues" evidence="3">
    <location>
        <begin position="1439"/>
        <end position="1450"/>
    </location>
</feature>
<feature type="compositionally biased region" description="Basic and acidic residues" evidence="3">
    <location>
        <begin position="1149"/>
        <end position="1166"/>
    </location>
</feature>
<reference evidence="5" key="1">
    <citation type="submission" date="2021-01" db="UniProtKB">
        <authorList>
            <consortium name="EnsemblMetazoa"/>
        </authorList>
    </citation>
    <scope>IDENTIFICATION</scope>
</reference>
<feature type="region of interest" description="Disordered" evidence="3">
    <location>
        <begin position="1500"/>
        <end position="1567"/>
    </location>
</feature>
<evidence type="ECO:0000256" key="1">
    <source>
        <dbReference type="ARBA" id="ARBA00022603"/>
    </source>
</evidence>
<feature type="domain" description="Methyltransferase type 11" evidence="4">
    <location>
        <begin position="133"/>
        <end position="226"/>
    </location>
</feature>
<feature type="compositionally biased region" description="Basic and acidic residues" evidence="3">
    <location>
        <begin position="421"/>
        <end position="435"/>
    </location>
</feature>
<dbReference type="Pfam" id="PF08241">
    <property type="entry name" value="Methyltransf_11"/>
    <property type="match status" value="1"/>
</dbReference>
<dbReference type="GO" id="GO:0106335">
    <property type="term" value="F:tRNA (5-carboxymethyluridine(34)-5-O)-methyltransferase activity"/>
    <property type="evidence" value="ECO:0007669"/>
    <property type="project" value="TreeGrafter"/>
</dbReference>
<feature type="region of interest" description="Disordered" evidence="3">
    <location>
        <begin position="1816"/>
        <end position="1847"/>
    </location>
</feature>
<keyword evidence="6" id="KW-1185">Reference proteome</keyword>
<dbReference type="InterPro" id="IPR013216">
    <property type="entry name" value="Methyltransf_11"/>
</dbReference>
<dbReference type="KEGG" id="vde:111246911"/>
<dbReference type="SUPFAM" id="SSF53335">
    <property type="entry name" value="S-adenosyl-L-methionine-dependent methyltransferases"/>
    <property type="match status" value="1"/>
</dbReference>
<feature type="region of interest" description="Disordered" evidence="3">
    <location>
        <begin position="1931"/>
        <end position="1988"/>
    </location>
</feature>
<feature type="compositionally biased region" description="Basic and acidic residues" evidence="3">
    <location>
        <begin position="1427"/>
        <end position="1438"/>
    </location>
</feature>
<dbReference type="PANTHER" id="PTHR13069">
    <property type="entry name" value="ALKYLATED DNA REPAIR PROTEIN ALKB HOMOLOG 8"/>
    <property type="match status" value="1"/>
</dbReference>
<feature type="compositionally biased region" description="Basic and acidic residues" evidence="3">
    <location>
        <begin position="461"/>
        <end position="472"/>
    </location>
</feature>
<proteinExistence type="predicted"/>
<dbReference type="GO" id="GO:0030488">
    <property type="term" value="P:tRNA methylation"/>
    <property type="evidence" value="ECO:0007669"/>
    <property type="project" value="TreeGrafter"/>
</dbReference>
<dbReference type="PANTHER" id="PTHR13069:SF37">
    <property type="entry name" value="FIRE DANCER"/>
    <property type="match status" value="1"/>
</dbReference>
<feature type="region of interest" description="Disordered" evidence="3">
    <location>
        <begin position="20"/>
        <end position="61"/>
    </location>
</feature>
<dbReference type="OrthoDB" id="271595at2759"/>
<feature type="compositionally biased region" description="Polar residues" evidence="3">
    <location>
        <begin position="398"/>
        <end position="410"/>
    </location>
</feature>
<dbReference type="InterPro" id="IPR051422">
    <property type="entry name" value="AlkB_tRNA_MeTrf/Diox"/>
</dbReference>
<name>A0A7M7JLB8_VARDE</name>
<feature type="compositionally biased region" description="Polar residues" evidence="3">
    <location>
        <begin position="1064"/>
        <end position="1090"/>
    </location>
</feature>
<dbReference type="Proteomes" id="UP000594260">
    <property type="component" value="Unplaced"/>
</dbReference>
<dbReference type="GO" id="GO:0005737">
    <property type="term" value="C:cytoplasm"/>
    <property type="evidence" value="ECO:0007669"/>
    <property type="project" value="TreeGrafter"/>
</dbReference>
<feature type="region of interest" description="Disordered" evidence="3">
    <location>
        <begin position="1418"/>
        <end position="1450"/>
    </location>
</feature>
<dbReference type="GeneID" id="111246911"/>
<feature type="compositionally biased region" description="Low complexity" evidence="3">
    <location>
        <begin position="1505"/>
        <end position="1519"/>
    </location>
</feature>
<keyword evidence="2" id="KW-0808">Transferase</keyword>
<dbReference type="CDD" id="cd02440">
    <property type="entry name" value="AdoMet_MTases"/>
    <property type="match status" value="1"/>
</dbReference>
<feature type="compositionally biased region" description="Gly residues" evidence="3">
    <location>
        <begin position="46"/>
        <end position="61"/>
    </location>
</feature>
<dbReference type="GO" id="GO:0000049">
    <property type="term" value="F:tRNA binding"/>
    <property type="evidence" value="ECO:0007669"/>
    <property type="project" value="TreeGrafter"/>
</dbReference>
<feature type="region of interest" description="Disordered" evidence="3">
    <location>
        <begin position="398"/>
        <end position="486"/>
    </location>
</feature>
<accession>A0A7M7JLB8</accession>
<dbReference type="InterPro" id="IPR029063">
    <property type="entry name" value="SAM-dependent_MTases_sf"/>
</dbReference>
<dbReference type="Gene3D" id="3.40.50.150">
    <property type="entry name" value="Vaccinia Virus protein VP39"/>
    <property type="match status" value="2"/>
</dbReference>
<feature type="region of interest" description="Disordered" evidence="3">
    <location>
        <begin position="1582"/>
        <end position="1650"/>
    </location>
</feature>
<feature type="region of interest" description="Disordered" evidence="3">
    <location>
        <begin position="1113"/>
        <end position="1209"/>
    </location>
</feature>
<feature type="compositionally biased region" description="Polar residues" evidence="3">
    <location>
        <begin position="1834"/>
        <end position="1847"/>
    </location>
</feature>
<dbReference type="GO" id="GO:0008757">
    <property type="term" value="F:S-adenosylmethionine-dependent methyltransferase activity"/>
    <property type="evidence" value="ECO:0007669"/>
    <property type="project" value="InterPro"/>
</dbReference>